<feature type="region of interest" description="Disordered" evidence="1">
    <location>
        <begin position="360"/>
        <end position="381"/>
    </location>
</feature>
<protein>
    <recommendedName>
        <fullName evidence="4">Ig-like domain-containing protein</fullName>
    </recommendedName>
</protein>
<dbReference type="Pfam" id="PF17963">
    <property type="entry name" value="Big_9"/>
    <property type="match status" value="1"/>
</dbReference>
<proteinExistence type="predicted"/>
<evidence type="ECO:0000313" key="2">
    <source>
        <dbReference type="EMBL" id="NDU98869.1"/>
    </source>
</evidence>
<evidence type="ECO:0000256" key="1">
    <source>
        <dbReference type="SAM" id="MobiDB-lite"/>
    </source>
</evidence>
<evidence type="ECO:0000313" key="3">
    <source>
        <dbReference type="Proteomes" id="UP000474175"/>
    </source>
</evidence>
<organism evidence="2 3">
    <name type="scientific">Spirosoma terrae</name>
    <dbReference type="NCBI Taxonomy" id="1968276"/>
    <lineage>
        <taxon>Bacteria</taxon>
        <taxon>Pseudomonadati</taxon>
        <taxon>Bacteroidota</taxon>
        <taxon>Cytophagia</taxon>
        <taxon>Cytophagales</taxon>
        <taxon>Cytophagaceae</taxon>
        <taxon>Spirosoma</taxon>
    </lineage>
</organism>
<accession>A0A6L9LPJ4</accession>
<evidence type="ECO:0008006" key="4">
    <source>
        <dbReference type="Google" id="ProtNLM"/>
    </source>
</evidence>
<dbReference type="EMBL" id="JAAFZH010000021">
    <property type="protein sequence ID" value="NDU98869.1"/>
    <property type="molecule type" value="Genomic_DNA"/>
</dbReference>
<comment type="caution">
    <text evidence="2">The sequence shown here is derived from an EMBL/GenBank/DDBJ whole genome shotgun (WGS) entry which is preliminary data.</text>
</comment>
<gene>
    <name evidence="2" type="ORF">GK108_28575</name>
</gene>
<dbReference type="RefSeq" id="WP_163955002.1">
    <property type="nucleotide sequence ID" value="NZ_JAAFZH010000021.1"/>
</dbReference>
<dbReference type="Proteomes" id="UP000474175">
    <property type="component" value="Unassembled WGS sequence"/>
</dbReference>
<dbReference type="Gene3D" id="2.60.40.10">
    <property type="entry name" value="Immunoglobulins"/>
    <property type="match status" value="5"/>
</dbReference>
<sequence>MNKPLPIIVNYIKIGWISCFLFLTSITAGWAQTTGIQYAVKLLSDGLTYQVSLSSTNTFTGQDRITNTGQVTILAPAGSFTVTSLTSVNGIWGSNAPVRAPSQNPSKDYFIFGLTPDGASIPYVANGETILFTFRNVGPCAGPLEVWATGDPFYPAPPSQPINVGNDLTALGFARIGYSGNVWRGNYAVGSANCLLLPVVAILSPAPNSLTSLTPVVSGTVTANSSVTLTAPGGQSCVIADAGTGNWSCNSLTLTAGPVTLTAVATNNVGPSNTATVSFTAVGPPTISITSPALNAQTNQSPPISGTATPGASVTVTSPNGSSCVTTADGNGNWSCTGITVPTGPVTITAVAGTIGGKTPTTSNFTANPPPTISIQSPTPGTSVGNSITVSGIATAGASVTLLGPNSQSCTTTANAGTGSWSCSSFSLPAGPVTLTAVASNIGGTATSTASYTVLTTLASCGQALNFLSSFAIPFRVVDPASIQVTAQPAAGKVYVNSDGTVRYQPASAAATTATFTLQAAQVSSTSLITSSTISYSNNCGTLLGADLCSVMNPQNLTTASTTDFVQINQTALNGTVLIRAKLNGTAPKGDVAGFVIGGSGIISVSAFPTLVVRTYLGGVFKESYTTNTLASLQVLSGSRYEVSFPTSTSDFDEVEFRITAAVGILATSNVYYGFSRPVSQYKSVTFNVAVPAGLCTDVLSQTTCPQAFSVLSNDIAVGSGILDPTTVTIVSQPSNGSATANADGTINFRPTNPSSGTAAITYQVCTKENTAATANNTTVGITSSGFSSPVCVGCSINNVSAVGDADLTNNASIVTTVGVDGYGSIRAKLSRMAPAGDFAGFVVENTDLLTLVSSLTIVTYKGGILQEAKGTSALLNVINLSGNRIKARFQTTKEFDEVEVRVGSFITAAATTNVFYGFAEFGQTCSQYTATVSFPAGMAYQCQGAFMFGNCTTSTVSGTFIVGIPSSGTLTFPLTVNLLGTTTVSVSGSGITGTSTQTIVSGQTTFSVPVSYDGSGPRGVRSMTITSGEATGTCSTTVLIHVLPTVAINTPATGSQTNLTPTVSGTVTTGASVTILGPGNQSCSPVVDGNGNWTCSSFAFSAGPVTLTAVAVNEVGSATAVTTFTAVALPTIAITVPAPNSLTSLTPAVSGTVTAGASVTLLAPGGQFCIPTVSGTSWSCNSLTLTAGPVTLTAVAANVGGTASTTTTFTAVAPPTIAITVPAPNSLTSTTPTVSGTVTAGASVTLLAPGGQFCTPTVSGTNWNCNSLTLTAGPVTLTAVATNVGGTASTTTTFTAIAPPTIAINTPAQNAVTYLNPVISGTATANSSVTVVGPGNSPCVVAVSSAGSWSCTSMTFAPGPKSVTASVTTIGGSASAVTSFTVEAPPCTTPTALTLLTSSSAITIGQTVSVTALGGNPGVLTWSVNPVTGISPTSNGSGSPTGSITFATAGSYILSYTATNGSTPVNCAAPISVTASVSIQVTDPLAVVRPKVFLAGAYNPIDGLMRDDLRTKNLLPLLEPYSTPVLVGTGFTHKGGGGNESTTTTVFSTTGTNAIVDWVFVELRNPSSASTVVATRSALLQRDGDVVDVDGTSPVTFAVGAGSYYISIRHRNHLGVLALNTIALSSTAVTVDFTSSSTQTYGDLNAQQTINSSKALWAGDADGSRSLIYSGGGNDVSTVFSQVYFDTGNVSSLPTYIVQRYLTGDLNLDGEVRYQGAGNDLQVIFTSVLLYPGNTGYNQEYIILEQIP</sequence>
<dbReference type="InterPro" id="IPR013783">
    <property type="entry name" value="Ig-like_fold"/>
</dbReference>
<feature type="region of interest" description="Disordered" evidence="1">
    <location>
        <begin position="294"/>
        <end position="315"/>
    </location>
</feature>
<name>A0A6L9LPJ4_9BACT</name>
<keyword evidence="3" id="KW-1185">Reference proteome</keyword>
<reference evidence="2 3" key="1">
    <citation type="submission" date="2020-02" db="EMBL/GenBank/DDBJ databases">
        <title>Draft genome sequence of two Spirosoma agri KCTC 52727 and Spirosoma terrae KCTC 52035.</title>
        <authorList>
            <person name="Rojas J."/>
            <person name="Ambika Manirajan B."/>
            <person name="Suarez C."/>
            <person name="Ratering S."/>
            <person name="Schnell S."/>
        </authorList>
    </citation>
    <scope>NUCLEOTIDE SEQUENCE [LARGE SCALE GENOMIC DNA]</scope>
    <source>
        <strain evidence="2 3">KCTC 52035</strain>
    </source>
</reference>